<accession>A0A0F9H5C6</accession>
<dbReference type="EMBL" id="LAZR01023932">
    <property type="protein sequence ID" value="KKL76820.1"/>
    <property type="molecule type" value="Genomic_DNA"/>
</dbReference>
<evidence type="ECO:0000313" key="2">
    <source>
        <dbReference type="EMBL" id="KKL76820.1"/>
    </source>
</evidence>
<organism evidence="2">
    <name type="scientific">marine sediment metagenome</name>
    <dbReference type="NCBI Taxonomy" id="412755"/>
    <lineage>
        <taxon>unclassified sequences</taxon>
        <taxon>metagenomes</taxon>
        <taxon>ecological metagenomes</taxon>
    </lineage>
</organism>
<reference evidence="2" key="1">
    <citation type="journal article" date="2015" name="Nature">
        <title>Complex archaea that bridge the gap between prokaryotes and eukaryotes.</title>
        <authorList>
            <person name="Spang A."/>
            <person name="Saw J.H."/>
            <person name="Jorgensen S.L."/>
            <person name="Zaremba-Niedzwiedzka K."/>
            <person name="Martijn J."/>
            <person name="Lind A.E."/>
            <person name="van Eijk R."/>
            <person name="Schleper C."/>
            <person name="Guy L."/>
            <person name="Ettema T.J."/>
        </authorList>
    </citation>
    <scope>NUCLEOTIDE SEQUENCE</scope>
</reference>
<dbReference type="Pfam" id="PF00403">
    <property type="entry name" value="HMA"/>
    <property type="match status" value="1"/>
</dbReference>
<dbReference type="Gene3D" id="3.30.70.100">
    <property type="match status" value="1"/>
</dbReference>
<evidence type="ECO:0000259" key="1">
    <source>
        <dbReference type="PROSITE" id="PS50846"/>
    </source>
</evidence>
<name>A0A0F9H5C6_9ZZZZ</name>
<dbReference type="PROSITE" id="PS50846">
    <property type="entry name" value="HMA_2"/>
    <property type="match status" value="1"/>
</dbReference>
<dbReference type="InterPro" id="IPR036163">
    <property type="entry name" value="HMA_dom_sf"/>
</dbReference>
<dbReference type="GO" id="GO:0046872">
    <property type="term" value="F:metal ion binding"/>
    <property type="evidence" value="ECO:0007669"/>
    <property type="project" value="InterPro"/>
</dbReference>
<protein>
    <recommendedName>
        <fullName evidence="1">HMA domain-containing protein</fullName>
    </recommendedName>
</protein>
<proteinExistence type="predicted"/>
<dbReference type="CDD" id="cd00371">
    <property type="entry name" value="HMA"/>
    <property type="match status" value="1"/>
</dbReference>
<gene>
    <name evidence="2" type="ORF">LCGC14_2041070</name>
</gene>
<dbReference type="AlphaFoldDB" id="A0A0F9H5C6"/>
<dbReference type="InterPro" id="IPR006121">
    <property type="entry name" value="HMA_dom"/>
</dbReference>
<feature type="domain" description="HMA" evidence="1">
    <location>
        <begin position="24"/>
        <end position="90"/>
    </location>
</feature>
<sequence>MKTKFLLSLGMLLASGLSVFAQDAKTEKFEVKGNCGMCENRIEKATKSVDGVKSADWDKETKIIEVSFDPEATDLHKIHMAISKAGHDTDMHKAGKEVYDKLPGCCKYDREEAHDHGDHDHGGHGGHGGHE</sequence>
<comment type="caution">
    <text evidence="2">The sequence shown here is derived from an EMBL/GenBank/DDBJ whole genome shotgun (WGS) entry which is preliminary data.</text>
</comment>
<dbReference type="SUPFAM" id="SSF55008">
    <property type="entry name" value="HMA, heavy metal-associated domain"/>
    <property type="match status" value="1"/>
</dbReference>